<dbReference type="RefSeq" id="WP_011138825.1">
    <property type="nucleotide sequence ID" value="NC_005090.1"/>
</dbReference>
<dbReference type="EMBL" id="BX571659">
    <property type="protein sequence ID" value="CAE10029.1"/>
    <property type="molecule type" value="Genomic_DNA"/>
</dbReference>
<dbReference type="PANTHER" id="PTHR41247:SF1">
    <property type="entry name" value="HTH-TYPE TRANSCRIPTIONAL REPRESSOR YCNK"/>
    <property type="match status" value="1"/>
</dbReference>
<keyword evidence="3" id="KW-1185">Reference proteome</keyword>
<feature type="chain" id="PRO_5004288848" evidence="1">
    <location>
        <begin position="24"/>
        <end position="151"/>
    </location>
</feature>
<dbReference type="InterPro" id="IPR008719">
    <property type="entry name" value="N2O_reductase_NosL"/>
</dbReference>
<dbReference type="SUPFAM" id="SSF160387">
    <property type="entry name" value="NosL/MerB-like"/>
    <property type="match status" value="1"/>
</dbReference>
<keyword evidence="1" id="KW-0732">Signal</keyword>
<evidence type="ECO:0000256" key="1">
    <source>
        <dbReference type="SAM" id="SignalP"/>
    </source>
</evidence>
<sequence length="151" mass="17826">MRRFSYWAAILAAWFLLAGCQEMDTSAGKLRFDRDICERCKMIISDRNHALEVVYPKERRRYYFDDVGCLALWVRDNQISWLPEALIYVTDFSNGRWIEARSAAWVEGYITPMAFGYAAFAPEKKEMLEAQGKHIYQFSEVMETIQKEKER</sequence>
<protein>
    <submittedName>
        <fullName evidence="2">Uncharacterized protein</fullName>
    </submittedName>
</protein>
<reference evidence="2 3" key="1">
    <citation type="journal article" date="2003" name="Proc. Natl. Acad. Sci. U.S.A.">
        <title>Complete genome sequence and analysis of Wolinella succinogenes.</title>
        <authorList>
            <person name="Baar C."/>
            <person name="Eppinger M."/>
            <person name="Raddatz G."/>
            <person name="Simon JM."/>
            <person name="Lanz C."/>
            <person name="Klimmek O."/>
            <person name="Nandakumar R."/>
            <person name="Gross R."/>
            <person name="Rosinus A."/>
            <person name="Keller H."/>
            <person name="Jagtap P."/>
            <person name="Linke B."/>
            <person name="Meyer F."/>
            <person name="Lederer H."/>
            <person name="Schuster S.C."/>
        </authorList>
    </citation>
    <scope>NUCLEOTIDE SEQUENCE [LARGE SCALE GENOMIC DNA]</scope>
    <source>
        <strain evidence="3">ATCC 29543 / DSM 1740 / CCUG 13145 / JCM 31913 / LMG 7466 / NCTC 11488 / FDC 602W</strain>
    </source>
</reference>
<dbReference type="HOGENOM" id="CLU_108823_2_0_7"/>
<name>Q7MRZ2_WOLSU</name>
<dbReference type="SMR" id="Q7MRZ2"/>
<gene>
    <name evidence="2" type="ordered locus">WS0925</name>
</gene>
<dbReference type="KEGG" id="wsu:WS0925"/>
<dbReference type="Pfam" id="PF05573">
    <property type="entry name" value="NosL"/>
    <property type="match status" value="1"/>
</dbReference>
<evidence type="ECO:0000313" key="3">
    <source>
        <dbReference type="Proteomes" id="UP000000422"/>
    </source>
</evidence>
<dbReference type="PROSITE" id="PS51257">
    <property type="entry name" value="PROKAR_LIPOPROTEIN"/>
    <property type="match status" value="1"/>
</dbReference>
<proteinExistence type="predicted"/>
<dbReference type="eggNOG" id="COG4314">
    <property type="taxonomic scope" value="Bacteria"/>
</dbReference>
<dbReference type="AlphaFoldDB" id="Q7MRZ2"/>
<feature type="signal peptide" evidence="1">
    <location>
        <begin position="1"/>
        <end position="23"/>
    </location>
</feature>
<dbReference type="STRING" id="273121.WS0925"/>
<accession>Q7MRZ2</accession>
<evidence type="ECO:0000313" key="2">
    <source>
        <dbReference type="EMBL" id="CAE10029.1"/>
    </source>
</evidence>
<dbReference type="PANTHER" id="PTHR41247">
    <property type="entry name" value="HTH-TYPE TRANSCRIPTIONAL REPRESSOR YCNK"/>
    <property type="match status" value="1"/>
</dbReference>
<organism evidence="3">
    <name type="scientific">Wolinella succinogenes (strain ATCC 29543 / DSM 1740 / CCUG 13145 / JCM 31913 / LMG 7466 / NCTC 11488 / FDC 602W)</name>
    <name type="common">Vibrio succinogenes</name>
    <dbReference type="NCBI Taxonomy" id="273121"/>
    <lineage>
        <taxon>Bacteria</taxon>
        <taxon>Pseudomonadati</taxon>
        <taxon>Campylobacterota</taxon>
        <taxon>Epsilonproteobacteria</taxon>
        <taxon>Campylobacterales</taxon>
        <taxon>Helicobacteraceae</taxon>
        <taxon>Wolinella</taxon>
    </lineage>
</organism>
<dbReference type="Proteomes" id="UP000000422">
    <property type="component" value="Chromosome"/>
</dbReference>